<accession>A0ABR3FE75</accession>
<proteinExistence type="predicted"/>
<dbReference type="Proteomes" id="UP001465976">
    <property type="component" value="Unassembled WGS sequence"/>
</dbReference>
<feature type="compositionally biased region" description="Polar residues" evidence="1">
    <location>
        <begin position="786"/>
        <end position="795"/>
    </location>
</feature>
<gene>
    <name evidence="3" type="ORF">V5O48_008388</name>
</gene>
<dbReference type="Pfam" id="PF00168">
    <property type="entry name" value="C2"/>
    <property type="match status" value="1"/>
</dbReference>
<dbReference type="PANTHER" id="PTHR34384:SF5">
    <property type="entry name" value="L-2,3-DIAMINOPROPANOATE--CITRATE LIGASE"/>
    <property type="match status" value="1"/>
</dbReference>
<evidence type="ECO:0000313" key="4">
    <source>
        <dbReference type="Proteomes" id="UP001465976"/>
    </source>
</evidence>
<evidence type="ECO:0000259" key="2">
    <source>
        <dbReference type="PROSITE" id="PS50004"/>
    </source>
</evidence>
<organism evidence="3 4">
    <name type="scientific">Marasmius crinis-equi</name>
    <dbReference type="NCBI Taxonomy" id="585013"/>
    <lineage>
        <taxon>Eukaryota</taxon>
        <taxon>Fungi</taxon>
        <taxon>Dikarya</taxon>
        <taxon>Basidiomycota</taxon>
        <taxon>Agaricomycotina</taxon>
        <taxon>Agaricomycetes</taxon>
        <taxon>Agaricomycetidae</taxon>
        <taxon>Agaricales</taxon>
        <taxon>Marasmiineae</taxon>
        <taxon>Marasmiaceae</taxon>
        <taxon>Marasmius</taxon>
    </lineage>
</organism>
<dbReference type="SMART" id="SM00239">
    <property type="entry name" value="C2"/>
    <property type="match status" value="1"/>
</dbReference>
<dbReference type="Pfam" id="PF04183">
    <property type="entry name" value="IucA_IucC"/>
    <property type="match status" value="1"/>
</dbReference>
<keyword evidence="4" id="KW-1185">Reference proteome</keyword>
<feature type="compositionally biased region" description="Basic and acidic residues" evidence="1">
    <location>
        <begin position="1106"/>
        <end position="1147"/>
    </location>
</feature>
<dbReference type="PANTHER" id="PTHR34384">
    <property type="entry name" value="L-2,3-DIAMINOPROPANOATE--CITRATE LIGASE"/>
    <property type="match status" value="1"/>
</dbReference>
<dbReference type="InterPro" id="IPR007310">
    <property type="entry name" value="Aerobactin_biosyn_IucA/IucC_N"/>
</dbReference>
<dbReference type="PROSITE" id="PS50004">
    <property type="entry name" value="C2"/>
    <property type="match status" value="1"/>
</dbReference>
<feature type="domain" description="C2" evidence="2">
    <location>
        <begin position="597"/>
        <end position="711"/>
    </location>
</feature>
<reference evidence="3 4" key="1">
    <citation type="submission" date="2024-02" db="EMBL/GenBank/DDBJ databases">
        <title>A draft genome for the cacao thread blight pathogen Marasmius crinis-equi.</title>
        <authorList>
            <person name="Cohen S.P."/>
            <person name="Baruah I.K."/>
            <person name="Amoako-Attah I."/>
            <person name="Bukari Y."/>
            <person name="Meinhardt L.W."/>
            <person name="Bailey B.A."/>
        </authorList>
    </citation>
    <scope>NUCLEOTIDE SEQUENCE [LARGE SCALE GENOMIC DNA]</scope>
    <source>
        <strain evidence="3 4">GH-76</strain>
    </source>
</reference>
<dbReference type="Gene3D" id="2.60.40.150">
    <property type="entry name" value="C2 domain"/>
    <property type="match status" value="1"/>
</dbReference>
<protein>
    <recommendedName>
        <fullName evidence="2">C2 domain-containing protein</fullName>
    </recommendedName>
</protein>
<feature type="compositionally biased region" description="Polar residues" evidence="1">
    <location>
        <begin position="935"/>
        <end position="944"/>
    </location>
</feature>
<feature type="region of interest" description="Disordered" evidence="1">
    <location>
        <begin position="755"/>
        <end position="1187"/>
    </location>
</feature>
<feature type="compositionally biased region" description="Low complexity" evidence="1">
    <location>
        <begin position="998"/>
        <end position="1010"/>
    </location>
</feature>
<dbReference type="InterPro" id="IPR035892">
    <property type="entry name" value="C2_domain_sf"/>
</dbReference>
<dbReference type="EMBL" id="JBAHYK010000488">
    <property type="protein sequence ID" value="KAL0573574.1"/>
    <property type="molecule type" value="Genomic_DNA"/>
</dbReference>
<dbReference type="SUPFAM" id="SSF49562">
    <property type="entry name" value="C2 domain (Calcium/lipid-binding domain, CaLB)"/>
    <property type="match status" value="1"/>
</dbReference>
<feature type="compositionally biased region" description="Polar residues" evidence="1">
    <location>
        <begin position="871"/>
        <end position="922"/>
    </location>
</feature>
<feature type="compositionally biased region" description="Polar residues" evidence="1">
    <location>
        <begin position="834"/>
        <end position="849"/>
    </location>
</feature>
<feature type="compositionally biased region" description="Pro residues" evidence="1">
    <location>
        <begin position="1067"/>
        <end position="1076"/>
    </location>
</feature>
<comment type="caution">
    <text evidence="3">The sequence shown here is derived from an EMBL/GenBank/DDBJ whole genome shotgun (WGS) entry which is preliminary data.</text>
</comment>
<dbReference type="InterPro" id="IPR022770">
    <property type="entry name" value="IucA/IucC-like_C"/>
</dbReference>
<dbReference type="Gene3D" id="1.10.510.40">
    <property type="match status" value="1"/>
</dbReference>
<dbReference type="Pfam" id="PF06276">
    <property type="entry name" value="FhuF"/>
    <property type="match status" value="1"/>
</dbReference>
<evidence type="ECO:0000313" key="3">
    <source>
        <dbReference type="EMBL" id="KAL0573574.1"/>
    </source>
</evidence>
<dbReference type="InterPro" id="IPR037455">
    <property type="entry name" value="LucA/IucC-like"/>
</dbReference>
<name>A0ABR3FE75_9AGAR</name>
<dbReference type="InterPro" id="IPR000008">
    <property type="entry name" value="C2_dom"/>
</dbReference>
<evidence type="ECO:0000256" key="1">
    <source>
        <dbReference type="SAM" id="MobiDB-lite"/>
    </source>
</evidence>
<sequence length="1214" mass="133651">MVPKIPLSSPYQRASFSVSSRLISCLVTESLLRAYYLPLPPDACEDSPNVAGVMVVLSTSLISEQPVIVRALKADDVFAIVPLHSIPVLKTGPSHRHGHPIGLVDPLDMLPEIYELDNATAQNAMSDFQKTLLRSLAPPPWVIDSKVSLSVVTGPDALWRKFLKDMFLHDSVRTTIENELMSSLHWQSIAFEKPPRLPSLTSPSIEWEQSLVSGHPTHPMHRARMLPSAPTDYDWYTPTIRFVKVPRKRISLQGPFVDIIQDFARTTEALKSANDDEHILMPVHELQVDKIASTFPDVEVLPPEASVQALGQASIRTVVIPHLPGKALKLAVGVKISSSLRTISHFTADFGPRFSNDIVPKLSINPDILTIEREPASAVYQGVDPDVAKHFTAVIRDVYEPKPGENVIICAALLDWGHSGIPEDVSAVEHIFELDTELKRRSFLDRYIRIICEALIPPLAYNGVAFEAHAQNLLARFDTTSGELLGFVVRDLGGLRVHPETLRASTGVDFQFLPEHCVVTRTVEDAYPKLYHTLVHNHLQRLIRLLDMHHNGVGWEMLRKHLTAVIPPSHGLHATFMDPVNDLLPGKCLMRMKLQGVYRDSQMSAEEEIGTLIVVVLKARNLNDKHFYKQDVYATISLNGVKKRTKVDAKGGQHPVWDDELRFPVMKNTSAKHRKLEAQCWSKEHKDDDMLGEGTLDITETLKTGEFDEWVPLQIEGVQRGDIYLEMTFYSNGPAPAPAPAPAPSVTAAPKNNLAVPVNLQRRPSKLSPAERLSRIPQGLKPNIPNPNQRPNAPQKTPPRTPPKNAYSALPPVAENNGAPAPGNLRPGPGYGRPQSSLQPSPASGQPQRIPTILRPANPKSAPEPKPSHSAFVSASTPEPSQQGYPQSNGPSPYGTGSQVGFPTHSHPTSSTPGYQTHNSNYAPPPAGPSDAWPANQQYNSQPQAAPMSFSFPVPDIAGPVSPPPSSTPYDQYHGHGGNYDYDARRYSTPSPAPPSFPSHNSHSNTPSPAHAQTGSSGDLPDPYLIARYQTPLPLPPGAEHQSRSSPVSPAPPQPQLYHTRTASLPDLPPPTPPSPVRHQEPPSLNFPSPSSPPPSVPVRQPTPIDEERIRALRQAEIEAARRRQQEEDDAELARQLDRDLAAEHQRAPPPPPRKSPSPVREDPAVIARRLREKEEARRREQEEKDLELARQLDRELNLAEANGLTSPRMPGGL</sequence>
<feature type="compositionally biased region" description="Basic and acidic residues" evidence="1">
    <location>
        <begin position="1160"/>
        <end position="1187"/>
    </location>
</feature>